<name>A0ABD0QUU0_CIRMR</name>
<evidence type="ECO:0000313" key="2">
    <source>
        <dbReference type="Proteomes" id="UP001529510"/>
    </source>
</evidence>
<dbReference type="AlphaFoldDB" id="A0ABD0QUU0"/>
<comment type="caution">
    <text evidence="1">The sequence shown here is derived from an EMBL/GenBank/DDBJ whole genome shotgun (WGS) entry which is preliminary data.</text>
</comment>
<dbReference type="Proteomes" id="UP001529510">
    <property type="component" value="Unassembled WGS sequence"/>
</dbReference>
<dbReference type="EMBL" id="JAMKFB020000007">
    <property type="protein sequence ID" value="KAL0189962.1"/>
    <property type="molecule type" value="Genomic_DNA"/>
</dbReference>
<evidence type="ECO:0000313" key="1">
    <source>
        <dbReference type="EMBL" id="KAL0189962.1"/>
    </source>
</evidence>
<proteinExistence type="predicted"/>
<protein>
    <recommendedName>
        <fullName evidence="3">Transposase</fullName>
    </recommendedName>
</protein>
<reference evidence="1 2" key="1">
    <citation type="submission" date="2024-05" db="EMBL/GenBank/DDBJ databases">
        <title>Genome sequencing and assembly of Indian major carp, Cirrhinus mrigala (Hamilton, 1822).</title>
        <authorList>
            <person name="Mohindra V."/>
            <person name="Chowdhury L.M."/>
            <person name="Lal K."/>
            <person name="Jena J.K."/>
        </authorList>
    </citation>
    <scope>NUCLEOTIDE SEQUENCE [LARGE SCALE GENOMIC DNA]</scope>
    <source>
        <strain evidence="1">CM1030</strain>
        <tissue evidence="1">Blood</tissue>
    </source>
</reference>
<keyword evidence="2" id="KW-1185">Reference proteome</keyword>
<gene>
    <name evidence="1" type="ORF">M9458_017061</name>
</gene>
<feature type="non-terminal residue" evidence="1">
    <location>
        <position position="1"/>
    </location>
</feature>
<evidence type="ECO:0008006" key="3">
    <source>
        <dbReference type="Google" id="ProtNLM"/>
    </source>
</evidence>
<accession>A0ABD0QUU0</accession>
<feature type="non-terminal residue" evidence="1">
    <location>
        <position position="94"/>
    </location>
</feature>
<sequence length="94" mass="10910">IQRLPPLGGRGKLLNEEQELAIVNMVIADNEIKRKDTQSRVVEDNLVFGNIAAISITSISRTLAKHRVRMKQLYKVPFERNSERIKELRHQYVQ</sequence>
<organism evidence="1 2">
    <name type="scientific">Cirrhinus mrigala</name>
    <name type="common">Mrigala</name>
    <dbReference type="NCBI Taxonomy" id="683832"/>
    <lineage>
        <taxon>Eukaryota</taxon>
        <taxon>Metazoa</taxon>
        <taxon>Chordata</taxon>
        <taxon>Craniata</taxon>
        <taxon>Vertebrata</taxon>
        <taxon>Euteleostomi</taxon>
        <taxon>Actinopterygii</taxon>
        <taxon>Neopterygii</taxon>
        <taxon>Teleostei</taxon>
        <taxon>Ostariophysi</taxon>
        <taxon>Cypriniformes</taxon>
        <taxon>Cyprinidae</taxon>
        <taxon>Labeoninae</taxon>
        <taxon>Labeonini</taxon>
        <taxon>Cirrhinus</taxon>
    </lineage>
</organism>